<proteinExistence type="predicted"/>
<feature type="compositionally biased region" description="Low complexity" evidence="1">
    <location>
        <begin position="37"/>
        <end position="51"/>
    </location>
</feature>
<keyword evidence="2" id="KW-1133">Transmembrane helix</keyword>
<feature type="transmembrane region" description="Helical" evidence="2">
    <location>
        <begin position="176"/>
        <end position="202"/>
    </location>
</feature>
<feature type="region of interest" description="Disordered" evidence="1">
    <location>
        <begin position="31"/>
        <end position="102"/>
    </location>
</feature>
<evidence type="ECO:0000256" key="3">
    <source>
        <dbReference type="SAM" id="SignalP"/>
    </source>
</evidence>
<feature type="chain" id="PRO_5005192277" description="Transmembrane protein" evidence="3">
    <location>
        <begin position="21"/>
        <end position="639"/>
    </location>
</feature>
<evidence type="ECO:0000256" key="2">
    <source>
        <dbReference type="SAM" id="Phobius"/>
    </source>
</evidence>
<evidence type="ECO:0000313" key="4">
    <source>
        <dbReference type="EMBL" id="CEM52749.1"/>
    </source>
</evidence>
<reference evidence="4" key="1">
    <citation type="submission" date="2014-11" db="EMBL/GenBank/DDBJ databases">
        <authorList>
            <person name="Otto D Thomas"/>
            <person name="Naeem Raeece"/>
        </authorList>
    </citation>
    <scope>NUCLEOTIDE SEQUENCE</scope>
</reference>
<keyword evidence="3" id="KW-0732">Signal</keyword>
<gene>
    <name evidence="4" type="ORF">Cvel_11484</name>
</gene>
<dbReference type="EMBL" id="CDMZ01005351">
    <property type="protein sequence ID" value="CEM52749.1"/>
    <property type="molecule type" value="Genomic_DNA"/>
</dbReference>
<feature type="transmembrane region" description="Helical" evidence="2">
    <location>
        <begin position="223"/>
        <end position="249"/>
    </location>
</feature>
<feature type="compositionally biased region" description="Polar residues" evidence="1">
    <location>
        <begin position="538"/>
        <end position="555"/>
    </location>
</feature>
<organism evidence="4">
    <name type="scientific">Chromera velia CCMP2878</name>
    <dbReference type="NCBI Taxonomy" id="1169474"/>
    <lineage>
        <taxon>Eukaryota</taxon>
        <taxon>Sar</taxon>
        <taxon>Alveolata</taxon>
        <taxon>Colpodellida</taxon>
        <taxon>Chromeraceae</taxon>
        <taxon>Chromera</taxon>
    </lineage>
</organism>
<feature type="region of interest" description="Disordered" evidence="1">
    <location>
        <begin position="150"/>
        <end position="171"/>
    </location>
</feature>
<name>A0A0G4I6T1_9ALVE</name>
<accession>A0A0G4I6T1</accession>
<sequence>MHRLRVLFLLLLGLAREAEPFSRGGASVPISLKRRLSPPSSSSLSPVSSLLQAESGRQPSQERSGRAKRSKRVSGVATEERGGRTGSLPQQRKQAVPKARRSDLRELALKSEAKLQVRKDDMVVQGYWPTNLDRQTGRVLTEEEKEKEQPFWDRVINGDDKKRRKPRPDPNGMNPFAPLFASVFCLFIAFQGWAFFNGLIEFMNEKNMDSLSIPEPAQKVGGVFNNVVIASLALGCFSTGGAGFFLFLLSLRLFFGIFTGEIDPNKRPEGAPAAGYFDLGASLKAWGELQRQRQASYGKSMEERRRILFGDRQKTEEDAEKDSGGQIAAARGNQVIGVQRVVFEGEKISEDQVAFPIKTPFTQWVVAGVNLCIRQVPVQRSVVEAAEERLGKFVYGGALRASEQGGNGRNDALVPLQAVSALKRRLFPRDVKEDVELSEQKRREEKALWERVPTKLDDPDWIPSSWAEVMEEVRKKPEFRRKTAVGAEELDSFIEGLGGEEGEEEEALFGEDAKTIAVSVSLPSDAQKTAGGGERMITDTQHLFTDTVATSSHASTHGLPSDDPSRLTEIDAVADTVKPVSQKAAQDPAAGTVSDVSRQRLQKKTLPRNGEKQEVQRKNEYGKKEPRDAFSSFRPASLD</sequence>
<dbReference type="VEuPathDB" id="CryptoDB:Cvel_11484"/>
<feature type="signal peptide" evidence="3">
    <location>
        <begin position="1"/>
        <end position="20"/>
    </location>
</feature>
<feature type="compositionally biased region" description="Basic and acidic residues" evidence="1">
    <location>
        <begin position="609"/>
        <end position="628"/>
    </location>
</feature>
<feature type="compositionally biased region" description="Basic and acidic residues" evidence="1">
    <location>
        <begin position="150"/>
        <end position="161"/>
    </location>
</feature>
<protein>
    <recommendedName>
        <fullName evidence="5">Transmembrane protein</fullName>
    </recommendedName>
</protein>
<feature type="region of interest" description="Disordered" evidence="1">
    <location>
        <begin position="525"/>
        <end position="639"/>
    </location>
</feature>
<keyword evidence="2" id="KW-0812">Transmembrane</keyword>
<evidence type="ECO:0008006" key="5">
    <source>
        <dbReference type="Google" id="ProtNLM"/>
    </source>
</evidence>
<keyword evidence="2" id="KW-0472">Membrane</keyword>
<dbReference type="AlphaFoldDB" id="A0A0G4I6T1"/>
<evidence type="ECO:0000256" key="1">
    <source>
        <dbReference type="SAM" id="MobiDB-lite"/>
    </source>
</evidence>